<accession>A0A415FSB8</accession>
<dbReference type="Proteomes" id="UP000285262">
    <property type="component" value="Unassembled WGS sequence"/>
</dbReference>
<feature type="compositionally biased region" description="Polar residues" evidence="1">
    <location>
        <begin position="47"/>
        <end position="57"/>
    </location>
</feature>
<evidence type="ECO:0000313" key="3">
    <source>
        <dbReference type="Proteomes" id="UP000285262"/>
    </source>
</evidence>
<gene>
    <name evidence="2" type="ORF">DW072_05740</name>
</gene>
<evidence type="ECO:0000256" key="1">
    <source>
        <dbReference type="SAM" id="MobiDB-lite"/>
    </source>
</evidence>
<name>A0A415FSB8_BIFAD</name>
<dbReference type="EMBL" id="QRNG01000008">
    <property type="protein sequence ID" value="RHK25767.1"/>
    <property type="molecule type" value="Genomic_DNA"/>
</dbReference>
<comment type="caution">
    <text evidence="2">The sequence shown here is derived from an EMBL/GenBank/DDBJ whole genome shotgun (WGS) entry which is preliminary data.</text>
</comment>
<feature type="region of interest" description="Disordered" evidence="1">
    <location>
        <begin position="1"/>
        <end position="74"/>
    </location>
</feature>
<reference evidence="2 3" key="1">
    <citation type="submission" date="2018-08" db="EMBL/GenBank/DDBJ databases">
        <title>A genome reference for cultivated species of the human gut microbiota.</title>
        <authorList>
            <person name="Zou Y."/>
            <person name="Xue W."/>
            <person name="Luo G."/>
        </authorList>
    </citation>
    <scope>NUCLEOTIDE SEQUENCE [LARGE SCALE GENOMIC DNA]</scope>
    <source>
        <strain evidence="2 3">AF45-19</strain>
    </source>
</reference>
<dbReference type="PROSITE" id="PS51257">
    <property type="entry name" value="PROKAR_LIPOPROTEIN"/>
    <property type="match status" value="1"/>
</dbReference>
<sequence length="74" mass="7737">MSAERTATPARTRGSSTSQHSAQAATLSAACGSERDAASTARHRRLTSSSGESSRNGANPMRPTIPSFEYPSIL</sequence>
<proteinExistence type="predicted"/>
<organism evidence="2 3">
    <name type="scientific">Bifidobacterium adolescentis</name>
    <dbReference type="NCBI Taxonomy" id="1680"/>
    <lineage>
        <taxon>Bacteria</taxon>
        <taxon>Bacillati</taxon>
        <taxon>Actinomycetota</taxon>
        <taxon>Actinomycetes</taxon>
        <taxon>Bifidobacteriales</taxon>
        <taxon>Bifidobacteriaceae</taxon>
        <taxon>Bifidobacterium</taxon>
    </lineage>
</organism>
<protein>
    <submittedName>
        <fullName evidence="2">Uncharacterized protein</fullName>
    </submittedName>
</protein>
<feature type="compositionally biased region" description="Low complexity" evidence="1">
    <location>
        <begin position="15"/>
        <end position="30"/>
    </location>
</feature>
<evidence type="ECO:0000313" key="2">
    <source>
        <dbReference type="EMBL" id="RHK25767.1"/>
    </source>
</evidence>
<dbReference type="AlphaFoldDB" id="A0A415FSB8"/>